<dbReference type="EMBL" id="JWZX01002815">
    <property type="protein sequence ID" value="KOO26715.1"/>
    <property type="molecule type" value="Genomic_DNA"/>
</dbReference>
<evidence type="ECO:0000313" key="2">
    <source>
        <dbReference type="EMBL" id="KOO26715.1"/>
    </source>
</evidence>
<gene>
    <name evidence="2" type="ORF">Ctob_008672</name>
</gene>
<name>A0A0M0JJP5_9EUKA</name>
<dbReference type="InterPro" id="IPR013766">
    <property type="entry name" value="Thioredoxin_domain"/>
</dbReference>
<keyword evidence="3" id="KW-1185">Reference proteome</keyword>
<feature type="domain" description="Thioredoxin" evidence="1">
    <location>
        <begin position="11"/>
        <end position="85"/>
    </location>
</feature>
<comment type="caution">
    <text evidence="2">The sequence shown here is derived from an EMBL/GenBank/DDBJ whole genome shotgun (WGS) entry which is preliminary data.</text>
</comment>
<sequence length="129" mass="13765">MVALAVQVTAHVLADKHVWAIKFYSGMCSACRAFKPEWDAAHELVQGLHWAAVDIDKKANVELAQRYGVLDEGIPNVKLINAADVPLPVVTADVVKAAAVASALREKLASANAVQDDAGFYVGRAKAEL</sequence>
<accession>A0A0M0JJP5</accession>
<protein>
    <recommendedName>
        <fullName evidence="1">Thioredoxin domain-containing protein</fullName>
    </recommendedName>
</protein>
<dbReference type="Gene3D" id="3.40.30.10">
    <property type="entry name" value="Glutaredoxin"/>
    <property type="match status" value="1"/>
</dbReference>
<dbReference type="Pfam" id="PF00085">
    <property type="entry name" value="Thioredoxin"/>
    <property type="match status" value="1"/>
</dbReference>
<organism evidence="2 3">
    <name type="scientific">Chrysochromulina tobinii</name>
    <dbReference type="NCBI Taxonomy" id="1460289"/>
    <lineage>
        <taxon>Eukaryota</taxon>
        <taxon>Haptista</taxon>
        <taxon>Haptophyta</taxon>
        <taxon>Prymnesiophyceae</taxon>
        <taxon>Prymnesiales</taxon>
        <taxon>Chrysochromulinaceae</taxon>
        <taxon>Chrysochromulina</taxon>
    </lineage>
</organism>
<evidence type="ECO:0000259" key="1">
    <source>
        <dbReference type="Pfam" id="PF00085"/>
    </source>
</evidence>
<proteinExistence type="predicted"/>
<dbReference type="SUPFAM" id="SSF52833">
    <property type="entry name" value="Thioredoxin-like"/>
    <property type="match status" value="1"/>
</dbReference>
<evidence type="ECO:0000313" key="3">
    <source>
        <dbReference type="Proteomes" id="UP000037460"/>
    </source>
</evidence>
<dbReference type="InterPro" id="IPR036249">
    <property type="entry name" value="Thioredoxin-like_sf"/>
</dbReference>
<dbReference type="CDD" id="cd02961">
    <property type="entry name" value="PDI_a_family"/>
    <property type="match status" value="1"/>
</dbReference>
<dbReference type="Proteomes" id="UP000037460">
    <property type="component" value="Unassembled WGS sequence"/>
</dbReference>
<dbReference type="OrthoDB" id="72053at2759"/>
<dbReference type="AlphaFoldDB" id="A0A0M0JJP5"/>
<reference evidence="3" key="1">
    <citation type="journal article" date="2015" name="PLoS Genet.">
        <title>Genome Sequence and Transcriptome Analyses of Chrysochromulina tobin: Metabolic Tools for Enhanced Algal Fitness in the Prominent Order Prymnesiales (Haptophyceae).</title>
        <authorList>
            <person name="Hovde B.T."/>
            <person name="Deodato C.R."/>
            <person name="Hunsperger H.M."/>
            <person name="Ryken S.A."/>
            <person name="Yost W."/>
            <person name="Jha R.K."/>
            <person name="Patterson J."/>
            <person name="Monnat R.J. Jr."/>
            <person name="Barlow S.B."/>
            <person name="Starkenburg S.R."/>
            <person name="Cattolico R.A."/>
        </authorList>
    </citation>
    <scope>NUCLEOTIDE SEQUENCE</scope>
    <source>
        <strain evidence="3">CCMP291</strain>
    </source>
</reference>